<accession>A0ABR3Q5V1</accession>
<dbReference type="GeneID" id="95985155"/>
<sequence>MKSQPTSASASSKKEPTSTSTSAKQEPSAAPAPPNAVAGPSAPANRPAITRAVNTPTAMQAYEAQIAALSPQMLERNTRHALSILNEAITTMQLSATLGMPRAGPNPADIAERHTAHAKMAEELEREATKTVARLTRWKEAERAAAARLAPPAAEAGPSEPAMKGEEAALADRNPRLSPVTDDDLRAAFELI</sequence>
<feature type="region of interest" description="Disordered" evidence="1">
    <location>
        <begin position="1"/>
        <end position="48"/>
    </location>
</feature>
<dbReference type="RefSeq" id="XP_069210053.1">
    <property type="nucleotide sequence ID" value="XM_069352635.1"/>
</dbReference>
<feature type="compositionally biased region" description="Low complexity" evidence="1">
    <location>
        <begin position="1"/>
        <end position="45"/>
    </location>
</feature>
<evidence type="ECO:0000313" key="2">
    <source>
        <dbReference type="EMBL" id="KAL1410109.1"/>
    </source>
</evidence>
<comment type="caution">
    <text evidence="2">The sequence shown here is derived from an EMBL/GenBank/DDBJ whole genome shotgun (WGS) entry which is preliminary data.</text>
</comment>
<evidence type="ECO:0008006" key="4">
    <source>
        <dbReference type="Google" id="ProtNLM"/>
    </source>
</evidence>
<protein>
    <recommendedName>
        <fullName evidence="4">Mediator of RNA polymerase II transcription subunit 11</fullName>
    </recommendedName>
</protein>
<keyword evidence="3" id="KW-1185">Reference proteome</keyword>
<name>A0ABR3Q5V1_9TREE</name>
<gene>
    <name evidence="2" type="ORF">Q8F55_004112</name>
</gene>
<reference evidence="2 3" key="1">
    <citation type="submission" date="2023-08" db="EMBL/GenBank/DDBJ databases">
        <title>Annotated Genome Sequence of Vanrija albida AlHP1.</title>
        <authorList>
            <person name="Herzog R."/>
        </authorList>
    </citation>
    <scope>NUCLEOTIDE SEQUENCE [LARGE SCALE GENOMIC DNA]</scope>
    <source>
        <strain evidence="2 3">AlHP1</strain>
    </source>
</reference>
<dbReference type="Proteomes" id="UP001565368">
    <property type="component" value="Unassembled WGS sequence"/>
</dbReference>
<organism evidence="2 3">
    <name type="scientific">Vanrija albida</name>
    <dbReference type="NCBI Taxonomy" id="181172"/>
    <lineage>
        <taxon>Eukaryota</taxon>
        <taxon>Fungi</taxon>
        <taxon>Dikarya</taxon>
        <taxon>Basidiomycota</taxon>
        <taxon>Agaricomycotina</taxon>
        <taxon>Tremellomycetes</taxon>
        <taxon>Trichosporonales</taxon>
        <taxon>Trichosporonaceae</taxon>
        <taxon>Vanrija</taxon>
    </lineage>
</organism>
<feature type="compositionally biased region" description="Low complexity" evidence="1">
    <location>
        <begin position="146"/>
        <end position="162"/>
    </location>
</feature>
<evidence type="ECO:0000256" key="1">
    <source>
        <dbReference type="SAM" id="MobiDB-lite"/>
    </source>
</evidence>
<proteinExistence type="predicted"/>
<dbReference type="EMBL" id="JBBXJM010000003">
    <property type="protein sequence ID" value="KAL1410109.1"/>
    <property type="molecule type" value="Genomic_DNA"/>
</dbReference>
<evidence type="ECO:0000313" key="3">
    <source>
        <dbReference type="Proteomes" id="UP001565368"/>
    </source>
</evidence>
<feature type="region of interest" description="Disordered" evidence="1">
    <location>
        <begin position="143"/>
        <end position="184"/>
    </location>
</feature>